<evidence type="ECO:0000313" key="6">
    <source>
        <dbReference type="Proteomes" id="UP001595765"/>
    </source>
</evidence>
<evidence type="ECO:0000313" key="5">
    <source>
        <dbReference type="EMBL" id="MFC4031362.1"/>
    </source>
</evidence>
<keyword evidence="2 3" id="KW-0732">Signal</keyword>
<keyword evidence="6" id="KW-1185">Reference proteome</keyword>
<evidence type="ECO:0000256" key="3">
    <source>
        <dbReference type="SAM" id="SignalP"/>
    </source>
</evidence>
<feature type="domain" description="Periplasmic binding protein" evidence="4">
    <location>
        <begin position="44"/>
        <end position="302"/>
    </location>
</feature>
<accession>A0ABV8HK24</accession>
<dbReference type="InterPro" id="IPR050555">
    <property type="entry name" value="Bact_Solute-Bind_Prot2"/>
</dbReference>
<gene>
    <name evidence="5" type="ORF">ACFO3J_07720</name>
</gene>
<proteinExistence type="predicted"/>
<dbReference type="EMBL" id="JBHSBB010000007">
    <property type="protein sequence ID" value="MFC4031362.1"/>
    <property type="molecule type" value="Genomic_DNA"/>
</dbReference>
<name>A0ABV8HK24_9ACTN</name>
<sequence length="364" mass="37365">MNTMTRRVVVGTAVVSMAFAVAACGKTGGDKDNSDSNKSKSKVIGLLLPDTVTARYEQFDKPLIEAAIKRLCSDCTVSYANAAGVPASQAQQVSAMITQGAKVLIVDPQDAAGIQSSIKAAVSQGVKVVSYDRLAQGPVSAYVSYDNEKVGELQGKALLDALGAKATPSAKIVMINGDDADPNAADFKKGAHAVLDGKVDIAYEQSGLWKGPVANQKVTAAITQLGAKNIVGVYSANDTMAGGAATALSGAGIKVPLTGQDAQLDAIQRILLGTQTSTVFKDYGPEADTTAQIAVGLLNGKDVKSLTDTTVTSGSGQSIPSKLLVAASLTQANVGDIVNKYHYYTVAQICTSQFAKACAAAGLK</sequence>
<reference evidence="6" key="1">
    <citation type="journal article" date="2019" name="Int. J. Syst. Evol. Microbiol.">
        <title>The Global Catalogue of Microorganisms (GCM) 10K type strain sequencing project: providing services to taxonomists for standard genome sequencing and annotation.</title>
        <authorList>
            <consortium name="The Broad Institute Genomics Platform"/>
            <consortium name="The Broad Institute Genome Sequencing Center for Infectious Disease"/>
            <person name="Wu L."/>
            <person name="Ma J."/>
        </authorList>
    </citation>
    <scope>NUCLEOTIDE SEQUENCE [LARGE SCALE GENOMIC DNA]</scope>
    <source>
        <strain evidence="6">CGMCC 4.7237</strain>
    </source>
</reference>
<evidence type="ECO:0000256" key="2">
    <source>
        <dbReference type="ARBA" id="ARBA00022729"/>
    </source>
</evidence>
<evidence type="ECO:0000256" key="1">
    <source>
        <dbReference type="ARBA" id="ARBA00004196"/>
    </source>
</evidence>
<dbReference type="PANTHER" id="PTHR30036:SF1">
    <property type="entry name" value="D-XYLOSE-BINDING PERIPLASMIC PROTEIN"/>
    <property type="match status" value="1"/>
</dbReference>
<protein>
    <submittedName>
        <fullName evidence="5">Substrate-binding domain-containing protein</fullName>
    </submittedName>
</protein>
<comment type="caution">
    <text evidence="5">The sequence shown here is derived from an EMBL/GenBank/DDBJ whole genome shotgun (WGS) entry which is preliminary data.</text>
</comment>
<dbReference type="Gene3D" id="3.40.50.2300">
    <property type="match status" value="2"/>
</dbReference>
<dbReference type="PROSITE" id="PS51257">
    <property type="entry name" value="PROKAR_LIPOPROTEIN"/>
    <property type="match status" value="1"/>
</dbReference>
<organism evidence="5 6">
    <name type="scientific">Streptomyces polygonati</name>
    <dbReference type="NCBI Taxonomy" id="1617087"/>
    <lineage>
        <taxon>Bacteria</taxon>
        <taxon>Bacillati</taxon>
        <taxon>Actinomycetota</taxon>
        <taxon>Actinomycetes</taxon>
        <taxon>Kitasatosporales</taxon>
        <taxon>Streptomycetaceae</taxon>
        <taxon>Streptomyces</taxon>
    </lineage>
</organism>
<dbReference type="Proteomes" id="UP001595765">
    <property type="component" value="Unassembled WGS sequence"/>
</dbReference>
<dbReference type="PANTHER" id="PTHR30036">
    <property type="entry name" value="D-XYLOSE-BINDING PERIPLASMIC PROTEIN"/>
    <property type="match status" value="1"/>
</dbReference>
<comment type="subcellular location">
    <subcellularLocation>
        <location evidence="1">Cell envelope</location>
    </subcellularLocation>
</comment>
<dbReference type="InterPro" id="IPR025997">
    <property type="entry name" value="SBP_2_dom"/>
</dbReference>
<dbReference type="Pfam" id="PF13407">
    <property type="entry name" value="Peripla_BP_4"/>
    <property type="match status" value="1"/>
</dbReference>
<feature type="signal peptide" evidence="3">
    <location>
        <begin position="1"/>
        <end position="22"/>
    </location>
</feature>
<dbReference type="InterPro" id="IPR028082">
    <property type="entry name" value="Peripla_BP_I"/>
</dbReference>
<evidence type="ECO:0000259" key="4">
    <source>
        <dbReference type="Pfam" id="PF13407"/>
    </source>
</evidence>
<dbReference type="SUPFAM" id="SSF53822">
    <property type="entry name" value="Periplasmic binding protein-like I"/>
    <property type="match status" value="1"/>
</dbReference>
<feature type="chain" id="PRO_5045062239" evidence="3">
    <location>
        <begin position="23"/>
        <end position="364"/>
    </location>
</feature>
<dbReference type="RefSeq" id="WP_386427440.1">
    <property type="nucleotide sequence ID" value="NZ_JBHSBB010000007.1"/>
</dbReference>